<feature type="domain" description="GB1/RHD3-type G" evidence="5">
    <location>
        <begin position="83"/>
        <end position="105"/>
    </location>
</feature>
<dbReference type="EMBL" id="JABWDY010004620">
    <property type="protein sequence ID" value="KAF5205039.1"/>
    <property type="molecule type" value="Genomic_DNA"/>
</dbReference>
<gene>
    <name evidence="6" type="ORF">FRX31_005374</name>
</gene>
<evidence type="ECO:0000256" key="2">
    <source>
        <dbReference type="ARBA" id="ARBA00023134"/>
    </source>
</evidence>
<dbReference type="InterPro" id="IPR030386">
    <property type="entry name" value="G_GB1_RHD3_dom"/>
</dbReference>
<evidence type="ECO:0000256" key="4">
    <source>
        <dbReference type="SAM" id="MobiDB-lite"/>
    </source>
</evidence>
<comment type="caution">
    <text evidence="6">The sequence shown here is derived from an EMBL/GenBank/DDBJ whole genome shotgun (WGS) entry which is preliminary data.</text>
</comment>
<accession>A0A7J6X5T7</accession>
<dbReference type="AlphaFoldDB" id="A0A7J6X5T7"/>
<feature type="region of interest" description="Disordered" evidence="4">
    <location>
        <begin position="1"/>
        <end position="55"/>
    </location>
</feature>
<evidence type="ECO:0000313" key="6">
    <source>
        <dbReference type="EMBL" id="KAF5205039.1"/>
    </source>
</evidence>
<name>A0A7J6X5T7_THATH</name>
<dbReference type="PANTHER" id="PTHR10751">
    <property type="entry name" value="GUANYLATE BINDING PROTEIN"/>
    <property type="match status" value="1"/>
</dbReference>
<proteinExistence type="inferred from homology"/>
<keyword evidence="2" id="KW-0342">GTP-binding</keyword>
<dbReference type="GO" id="GO:0005525">
    <property type="term" value="F:GTP binding"/>
    <property type="evidence" value="ECO:0007669"/>
    <property type="project" value="UniProtKB-KW"/>
</dbReference>
<feature type="non-terminal residue" evidence="6">
    <location>
        <position position="105"/>
    </location>
</feature>
<evidence type="ECO:0000256" key="3">
    <source>
        <dbReference type="PROSITE-ProRule" id="PRU01052"/>
    </source>
</evidence>
<evidence type="ECO:0000259" key="5">
    <source>
        <dbReference type="PROSITE" id="PS51715"/>
    </source>
</evidence>
<dbReference type="PROSITE" id="PS51715">
    <property type="entry name" value="G_GB1_RHD3"/>
    <property type="match status" value="1"/>
</dbReference>
<sequence>MMQKFFKYGSGSPSSSIENPNYTPPTPTSTSSTPSTPSFSNSNNVFSTTAGTGPARPLRLVYFDEKGKFRMDPEAVATLQLVKGPIGVVSVCGRARQGKSFILNQ</sequence>
<dbReference type="Proteomes" id="UP000554482">
    <property type="component" value="Unassembled WGS sequence"/>
</dbReference>
<comment type="similarity">
    <text evidence="3">Belongs to the TRAFAC class dynamin-like GTPase superfamily. GB1/RHD3 GTPase family.</text>
</comment>
<dbReference type="InterPro" id="IPR027417">
    <property type="entry name" value="P-loop_NTPase"/>
</dbReference>
<keyword evidence="1" id="KW-0547">Nucleotide-binding</keyword>
<dbReference type="InterPro" id="IPR015894">
    <property type="entry name" value="Guanylate-bd_N"/>
</dbReference>
<organism evidence="6 7">
    <name type="scientific">Thalictrum thalictroides</name>
    <name type="common">Rue-anemone</name>
    <name type="synonym">Anemone thalictroides</name>
    <dbReference type="NCBI Taxonomy" id="46969"/>
    <lineage>
        <taxon>Eukaryota</taxon>
        <taxon>Viridiplantae</taxon>
        <taxon>Streptophyta</taxon>
        <taxon>Embryophyta</taxon>
        <taxon>Tracheophyta</taxon>
        <taxon>Spermatophyta</taxon>
        <taxon>Magnoliopsida</taxon>
        <taxon>Ranunculales</taxon>
        <taxon>Ranunculaceae</taxon>
        <taxon>Thalictroideae</taxon>
        <taxon>Thalictrum</taxon>
    </lineage>
</organism>
<dbReference type="Pfam" id="PF02263">
    <property type="entry name" value="GBP"/>
    <property type="match status" value="1"/>
</dbReference>
<keyword evidence="7" id="KW-1185">Reference proteome</keyword>
<evidence type="ECO:0000256" key="1">
    <source>
        <dbReference type="ARBA" id="ARBA00022741"/>
    </source>
</evidence>
<protein>
    <submittedName>
        <fullName evidence="6">Guanylate-binding protein</fullName>
    </submittedName>
</protein>
<evidence type="ECO:0000313" key="7">
    <source>
        <dbReference type="Proteomes" id="UP000554482"/>
    </source>
</evidence>
<dbReference type="OrthoDB" id="2135133at2759"/>
<feature type="compositionally biased region" description="Low complexity" evidence="4">
    <location>
        <begin position="28"/>
        <end position="49"/>
    </location>
</feature>
<dbReference type="GO" id="GO:0003924">
    <property type="term" value="F:GTPase activity"/>
    <property type="evidence" value="ECO:0007669"/>
    <property type="project" value="InterPro"/>
</dbReference>
<reference evidence="6 7" key="1">
    <citation type="submission" date="2020-06" db="EMBL/GenBank/DDBJ databases">
        <title>Transcriptomic and genomic resources for Thalictrum thalictroides and T. hernandezii: Facilitating candidate gene discovery in an emerging model plant lineage.</title>
        <authorList>
            <person name="Arias T."/>
            <person name="Riano-Pachon D.M."/>
            <person name="Di Stilio V.S."/>
        </authorList>
    </citation>
    <scope>NUCLEOTIDE SEQUENCE [LARGE SCALE GENOMIC DNA]</scope>
    <source>
        <strain evidence="7">cv. WT478/WT964</strain>
        <tissue evidence="6">Leaves</tissue>
    </source>
</reference>
<dbReference type="Gene3D" id="3.40.50.300">
    <property type="entry name" value="P-loop containing nucleotide triphosphate hydrolases"/>
    <property type="match status" value="1"/>
</dbReference>